<dbReference type="InterPro" id="IPR000905">
    <property type="entry name" value="Gcp-like_dom"/>
</dbReference>
<protein>
    <recommendedName>
        <fullName evidence="8">tRNA N6-adenosine threonylcarbamoyltransferase</fullName>
        <ecNumber evidence="8">2.3.1.234</ecNumber>
    </recommendedName>
    <alternativeName>
        <fullName evidence="8">N6-L-threonylcarbamoyladenine synthase</fullName>
        <shortName evidence="8">t(6)A synthase</shortName>
    </alternativeName>
    <alternativeName>
        <fullName evidence="8">t(6)A37 threonylcarbamoyladenosine biosynthesis protein TsaD</fullName>
    </alternativeName>
    <alternativeName>
        <fullName evidence="8">tRNA threonylcarbamoyladenosine biosynthesis protein TsaD</fullName>
    </alternativeName>
</protein>
<dbReference type="PRINTS" id="PR00789">
    <property type="entry name" value="OSIALOPTASE"/>
</dbReference>
<evidence type="ECO:0000259" key="9">
    <source>
        <dbReference type="Pfam" id="PF00814"/>
    </source>
</evidence>
<dbReference type="SUPFAM" id="SSF53067">
    <property type="entry name" value="Actin-like ATPase domain"/>
    <property type="match status" value="2"/>
</dbReference>
<comment type="catalytic activity">
    <reaction evidence="7 8">
        <text>L-threonylcarbamoyladenylate + adenosine(37) in tRNA = N(6)-L-threonylcarbamoyladenosine(37) in tRNA + AMP + H(+)</text>
        <dbReference type="Rhea" id="RHEA:37059"/>
        <dbReference type="Rhea" id="RHEA-COMP:10162"/>
        <dbReference type="Rhea" id="RHEA-COMP:10163"/>
        <dbReference type="ChEBI" id="CHEBI:15378"/>
        <dbReference type="ChEBI" id="CHEBI:73682"/>
        <dbReference type="ChEBI" id="CHEBI:74411"/>
        <dbReference type="ChEBI" id="CHEBI:74418"/>
        <dbReference type="ChEBI" id="CHEBI:456215"/>
        <dbReference type="EC" id="2.3.1.234"/>
    </reaction>
</comment>
<keyword evidence="6 8" id="KW-0012">Acyltransferase</keyword>
<feature type="binding site" evidence="8">
    <location>
        <position position="294"/>
    </location>
    <ligand>
        <name>Fe cation</name>
        <dbReference type="ChEBI" id="CHEBI:24875"/>
    </ligand>
</feature>
<evidence type="ECO:0000256" key="2">
    <source>
        <dbReference type="ARBA" id="ARBA00022679"/>
    </source>
</evidence>
<comment type="cofactor">
    <cofactor evidence="8">
        <name>Fe(2+)</name>
        <dbReference type="ChEBI" id="CHEBI:29033"/>
    </cofactor>
    <text evidence="8">Binds 1 Fe(2+) ion per subunit.</text>
</comment>
<keyword evidence="2 8" id="KW-0808">Transferase</keyword>
<evidence type="ECO:0000256" key="4">
    <source>
        <dbReference type="ARBA" id="ARBA00022723"/>
    </source>
</evidence>
<feature type="binding site" evidence="8">
    <location>
        <position position="178"/>
    </location>
    <ligand>
        <name>substrate</name>
    </ligand>
</feature>
<feature type="binding site" evidence="8">
    <location>
        <position position="165"/>
    </location>
    <ligand>
        <name>substrate</name>
    </ligand>
</feature>
<dbReference type="HAMAP" id="MF_01445">
    <property type="entry name" value="TsaD"/>
    <property type="match status" value="1"/>
</dbReference>
<dbReference type="EC" id="2.3.1.234" evidence="8"/>
<dbReference type="InterPro" id="IPR017861">
    <property type="entry name" value="KAE1/TsaD"/>
</dbReference>
<dbReference type="AlphaFoldDB" id="A0A7V3RJ01"/>
<dbReference type="GO" id="GO:0002949">
    <property type="term" value="P:tRNA threonylcarbamoyladenosine modification"/>
    <property type="evidence" value="ECO:0007669"/>
    <property type="project" value="UniProtKB-UniRule"/>
</dbReference>
<comment type="subcellular location">
    <subcellularLocation>
        <location evidence="8">Cytoplasm</location>
    </subcellularLocation>
</comment>
<comment type="caution">
    <text evidence="10">The sequence shown here is derived from an EMBL/GenBank/DDBJ whole genome shotgun (WGS) entry which is preliminary data.</text>
</comment>
<dbReference type="PANTHER" id="PTHR11735">
    <property type="entry name" value="TRNA N6-ADENOSINE THREONYLCARBAMOYLTRANSFERASE"/>
    <property type="match status" value="1"/>
</dbReference>
<keyword evidence="1 8" id="KW-0963">Cytoplasm</keyword>
<name>A0A7V3RJ01_UNCW3</name>
<evidence type="ECO:0000256" key="8">
    <source>
        <dbReference type="HAMAP-Rule" id="MF_01445"/>
    </source>
</evidence>
<organism evidence="10">
    <name type="scientific">candidate division WOR-3 bacterium</name>
    <dbReference type="NCBI Taxonomy" id="2052148"/>
    <lineage>
        <taxon>Bacteria</taxon>
        <taxon>Bacteria division WOR-3</taxon>
    </lineage>
</organism>
<dbReference type="GO" id="GO:0061711">
    <property type="term" value="F:tRNA N(6)-L-threonylcarbamoyladenine synthase activity"/>
    <property type="evidence" value="ECO:0007669"/>
    <property type="project" value="UniProtKB-EC"/>
</dbReference>
<dbReference type="InterPro" id="IPR043129">
    <property type="entry name" value="ATPase_NBD"/>
</dbReference>
<comment type="function">
    <text evidence="8">Required for the formation of a threonylcarbamoyl group on adenosine at position 37 (t(6)A37) in tRNAs that read codons beginning with adenine. Is involved in the transfer of the threonylcarbamoyl moiety of threonylcarbamoyl-AMP (TC-AMP) to the N6 group of A37, together with TsaE and TsaB. TsaD likely plays a direct catalytic role in this reaction.</text>
</comment>
<proteinExistence type="inferred from homology"/>
<accession>A0A7V3RJ01</accession>
<evidence type="ECO:0000256" key="7">
    <source>
        <dbReference type="ARBA" id="ARBA00048117"/>
    </source>
</evidence>
<evidence type="ECO:0000256" key="6">
    <source>
        <dbReference type="ARBA" id="ARBA00023315"/>
    </source>
</evidence>
<feature type="domain" description="Gcp-like" evidence="9">
    <location>
        <begin position="22"/>
        <end position="300"/>
    </location>
</feature>
<feature type="binding site" evidence="8">
    <location>
        <position position="266"/>
    </location>
    <ligand>
        <name>substrate</name>
    </ligand>
</feature>
<dbReference type="InterPro" id="IPR022450">
    <property type="entry name" value="TsaD"/>
</dbReference>
<evidence type="ECO:0000313" key="10">
    <source>
        <dbReference type="EMBL" id="HGE78891.1"/>
    </source>
</evidence>
<dbReference type="Gene3D" id="3.30.420.40">
    <property type="match status" value="2"/>
</dbReference>
<gene>
    <name evidence="8 10" type="primary">tsaD</name>
    <name evidence="10" type="ORF">ENX68_07875</name>
</gene>
<evidence type="ECO:0000256" key="5">
    <source>
        <dbReference type="ARBA" id="ARBA00023004"/>
    </source>
</evidence>
<dbReference type="Pfam" id="PF00814">
    <property type="entry name" value="TsaD"/>
    <property type="match status" value="1"/>
</dbReference>
<feature type="binding site" evidence="8">
    <location>
        <position position="109"/>
    </location>
    <ligand>
        <name>Fe cation</name>
        <dbReference type="ChEBI" id="CHEBI:24875"/>
    </ligand>
</feature>
<feature type="binding site" evidence="8">
    <location>
        <position position="182"/>
    </location>
    <ligand>
        <name>substrate</name>
    </ligand>
</feature>
<dbReference type="NCBIfam" id="TIGR00329">
    <property type="entry name" value="gcp_kae1"/>
    <property type="match status" value="1"/>
</dbReference>
<keyword evidence="4 8" id="KW-0479">Metal-binding</keyword>
<feature type="binding site" evidence="8">
    <location>
        <position position="113"/>
    </location>
    <ligand>
        <name>Fe cation</name>
        <dbReference type="ChEBI" id="CHEBI:24875"/>
    </ligand>
</feature>
<comment type="similarity">
    <text evidence="8">Belongs to the KAE1 / TsaD family.</text>
</comment>
<dbReference type="GO" id="GO:0005737">
    <property type="term" value="C:cytoplasm"/>
    <property type="evidence" value="ECO:0007669"/>
    <property type="project" value="UniProtKB-SubCell"/>
</dbReference>
<dbReference type="GO" id="GO:0005506">
    <property type="term" value="F:iron ion binding"/>
    <property type="evidence" value="ECO:0007669"/>
    <property type="project" value="UniProtKB-UniRule"/>
</dbReference>
<dbReference type="FunFam" id="3.30.420.40:FF:000012">
    <property type="entry name" value="tRNA N6-adenosine threonylcarbamoyltransferase"/>
    <property type="match status" value="1"/>
</dbReference>
<evidence type="ECO:0000256" key="3">
    <source>
        <dbReference type="ARBA" id="ARBA00022694"/>
    </source>
</evidence>
<dbReference type="CDD" id="cd24133">
    <property type="entry name" value="ASKHA_NBD_TsaD_bac"/>
    <property type="match status" value="1"/>
</dbReference>
<reference evidence="10" key="1">
    <citation type="journal article" date="2020" name="mSystems">
        <title>Genome- and Community-Level Interaction Insights into Carbon Utilization and Element Cycling Functions of Hydrothermarchaeota in Hydrothermal Sediment.</title>
        <authorList>
            <person name="Zhou Z."/>
            <person name="Liu Y."/>
            <person name="Xu W."/>
            <person name="Pan J."/>
            <person name="Luo Z.H."/>
            <person name="Li M."/>
        </authorList>
    </citation>
    <scope>NUCLEOTIDE SEQUENCE [LARGE SCALE GENOMIC DNA]</scope>
    <source>
        <strain evidence="10">SpSt-961</strain>
    </source>
</reference>
<dbReference type="PROSITE" id="PS01016">
    <property type="entry name" value="GLYCOPROTEASE"/>
    <property type="match status" value="1"/>
</dbReference>
<dbReference type="PANTHER" id="PTHR11735:SF6">
    <property type="entry name" value="TRNA N6-ADENOSINE THREONYLCARBAMOYLTRANSFERASE, MITOCHONDRIAL"/>
    <property type="match status" value="1"/>
</dbReference>
<keyword evidence="3 8" id="KW-0819">tRNA processing</keyword>
<dbReference type="FunFam" id="3.30.420.40:FF:000040">
    <property type="entry name" value="tRNA N6-adenosine threonylcarbamoyltransferase"/>
    <property type="match status" value="1"/>
</dbReference>
<dbReference type="InterPro" id="IPR017860">
    <property type="entry name" value="Peptidase_M22_CS"/>
</dbReference>
<feature type="binding site" evidence="8">
    <location>
        <begin position="132"/>
        <end position="136"/>
    </location>
    <ligand>
        <name>substrate</name>
    </ligand>
</feature>
<dbReference type="EMBL" id="DTOZ01000188">
    <property type="protein sequence ID" value="HGE78891.1"/>
    <property type="molecule type" value="Genomic_DNA"/>
</dbReference>
<sequence length="332" mass="36589">MITLGVETSCDETSIGILKDEKVLANIVSSQIAHTRFGGVVPEIAARNHIRVILPLLKLALEVAGIRLEDIELIAATRGPGLMGSLLTGLAFAKSLSIGMRRPFIGVNHLEGHIYALFLNKGLLEYPYLVLLVSGGHTELVIVEKEFKYKTLGRTIDDACGEAFDKVSKMMNLPYPGGPYIERAAMEGDPNKIKFPVPRPKGFNFSYAGLKTAVLYYLKENEGYSINDVAASFQESALEHLIQVVRRALEFTKIKRLGVVGGVSVNKRLKERFKHLAEEMDIKLFIPDVQFCTDNGAMIALAGQRRFKRFGPSDISIDAVAREPLDLISVSN</sequence>
<keyword evidence="5 8" id="KW-0408">Iron</keyword>
<dbReference type="NCBIfam" id="TIGR03723">
    <property type="entry name" value="T6A_TsaD_YgjD"/>
    <property type="match status" value="1"/>
</dbReference>
<evidence type="ECO:0000256" key="1">
    <source>
        <dbReference type="ARBA" id="ARBA00022490"/>
    </source>
</evidence>